<keyword evidence="5 6" id="KW-0472">Membrane</keyword>
<dbReference type="EMBL" id="JACHBS010000001">
    <property type="protein sequence ID" value="MBB5617680.1"/>
    <property type="molecule type" value="Genomic_DNA"/>
</dbReference>
<evidence type="ECO:0000256" key="1">
    <source>
        <dbReference type="ARBA" id="ARBA00004651"/>
    </source>
</evidence>
<dbReference type="Pfam" id="PF00482">
    <property type="entry name" value="T2SSF"/>
    <property type="match status" value="1"/>
</dbReference>
<keyword evidence="9" id="KW-1185">Reference proteome</keyword>
<evidence type="ECO:0000256" key="5">
    <source>
        <dbReference type="ARBA" id="ARBA00023136"/>
    </source>
</evidence>
<evidence type="ECO:0000256" key="3">
    <source>
        <dbReference type="ARBA" id="ARBA00022692"/>
    </source>
</evidence>
<feature type="domain" description="Type II secretion system protein GspF" evidence="7">
    <location>
        <begin position="24"/>
        <end position="158"/>
    </location>
</feature>
<proteinExistence type="predicted"/>
<sequence length="331" mass="32806">MTEAGAEAGADAGAEPEAALAAALQRVAVLIGAGLSPRTAWAHVGEASADATVAAVGARVAQGDAVPVALVEVALRVVASRSRRATVAGADGLAAWRSTAAAWRVAETSGAPLAPALRAFAEGLRDREAARRDIRIALAGPRSTASIVLLLPAIALLLALLMGVDLVGALASPLGAAALVAGGALVVVARRWMRRLLRAAEPPAPTTGLALDLLAVAAGGGASPERAVALVAAELRAAHPELAAGGALDPDLAAIADLAAFSRRAGAPLGELARTEAAELRARARAAARETAEALGVRLMLPLGACILPAFLLIGVVPMLIGLLSSTAGAP</sequence>
<dbReference type="Proteomes" id="UP000552883">
    <property type="component" value="Unassembled WGS sequence"/>
</dbReference>
<protein>
    <submittedName>
        <fullName evidence="8">Tight adherence protein B</fullName>
    </submittedName>
</protein>
<dbReference type="GO" id="GO:0005886">
    <property type="term" value="C:plasma membrane"/>
    <property type="evidence" value="ECO:0007669"/>
    <property type="project" value="UniProtKB-SubCell"/>
</dbReference>
<comment type="caution">
    <text evidence="8">The sequence shown here is derived from an EMBL/GenBank/DDBJ whole genome shotgun (WGS) entry which is preliminary data.</text>
</comment>
<accession>A0A840X5M0</accession>
<gene>
    <name evidence="8" type="ORF">BJ959_001176</name>
</gene>
<evidence type="ECO:0000259" key="7">
    <source>
        <dbReference type="Pfam" id="PF00482"/>
    </source>
</evidence>
<evidence type="ECO:0000313" key="9">
    <source>
        <dbReference type="Proteomes" id="UP000552883"/>
    </source>
</evidence>
<feature type="transmembrane region" description="Helical" evidence="6">
    <location>
        <begin position="145"/>
        <end position="164"/>
    </location>
</feature>
<evidence type="ECO:0000313" key="8">
    <source>
        <dbReference type="EMBL" id="MBB5617680.1"/>
    </source>
</evidence>
<dbReference type="InterPro" id="IPR018076">
    <property type="entry name" value="T2SS_GspF_dom"/>
</dbReference>
<feature type="transmembrane region" description="Helical" evidence="6">
    <location>
        <begin position="170"/>
        <end position="189"/>
    </location>
</feature>
<feature type="transmembrane region" description="Helical" evidence="6">
    <location>
        <begin position="299"/>
        <end position="321"/>
    </location>
</feature>
<organism evidence="8 9">
    <name type="scientific">Microcella frigidaquae</name>
    <dbReference type="NCBI Taxonomy" id="424758"/>
    <lineage>
        <taxon>Bacteria</taxon>
        <taxon>Bacillati</taxon>
        <taxon>Actinomycetota</taxon>
        <taxon>Actinomycetes</taxon>
        <taxon>Micrococcales</taxon>
        <taxon>Microbacteriaceae</taxon>
        <taxon>Microcella</taxon>
    </lineage>
</organism>
<dbReference type="PANTHER" id="PTHR35007">
    <property type="entry name" value="INTEGRAL MEMBRANE PROTEIN-RELATED"/>
    <property type="match status" value="1"/>
</dbReference>
<dbReference type="PANTHER" id="PTHR35007:SF4">
    <property type="entry name" value="CONSERVED TRANSMEMBRANE PROTEIN-RELATED"/>
    <property type="match status" value="1"/>
</dbReference>
<comment type="subcellular location">
    <subcellularLocation>
        <location evidence="1">Cell membrane</location>
        <topology evidence="1">Multi-pass membrane protein</topology>
    </subcellularLocation>
</comment>
<dbReference type="OrthoDB" id="3267562at2"/>
<name>A0A840X5M0_9MICO</name>
<keyword evidence="4 6" id="KW-1133">Transmembrane helix</keyword>
<evidence type="ECO:0000256" key="2">
    <source>
        <dbReference type="ARBA" id="ARBA00022475"/>
    </source>
</evidence>
<evidence type="ECO:0000256" key="6">
    <source>
        <dbReference type="SAM" id="Phobius"/>
    </source>
</evidence>
<dbReference type="RefSeq" id="WP_153982945.1">
    <property type="nucleotide sequence ID" value="NZ_JACHBS010000001.1"/>
</dbReference>
<reference evidence="8 9" key="1">
    <citation type="submission" date="2020-08" db="EMBL/GenBank/DDBJ databases">
        <title>Sequencing the genomes of 1000 actinobacteria strains.</title>
        <authorList>
            <person name="Klenk H.-P."/>
        </authorList>
    </citation>
    <scope>NUCLEOTIDE SEQUENCE [LARGE SCALE GENOMIC DNA]</scope>
    <source>
        <strain evidence="8 9">DSM 23889</strain>
    </source>
</reference>
<evidence type="ECO:0000256" key="4">
    <source>
        <dbReference type="ARBA" id="ARBA00022989"/>
    </source>
</evidence>
<dbReference type="AlphaFoldDB" id="A0A840X5M0"/>
<keyword evidence="2" id="KW-1003">Cell membrane</keyword>
<keyword evidence="3 6" id="KW-0812">Transmembrane</keyword>